<evidence type="ECO:0000313" key="2">
    <source>
        <dbReference type="Proteomes" id="UP000664034"/>
    </source>
</evidence>
<dbReference type="RefSeq" id="WP_207364225.1">
    <property type="nucleotide sequence ID" value="NZ_JAFMYV010000003.1"/>
</dbReference>
<name>A0A939GHQ3_9BACT</name>
<reference evidence="1" key="1">
    <citation type="submission" date="2021-03" db="EMBL/GenBank/DDBJ databases">
        <title>Fibrella sp. HMF5335 genome sequencing and assembly.</title>
        <authorList>
            <person name="Kang H."/>
            <person name="Kim H."/>
            <person name="Bae S."/>
            <person name="Joh K."/>
        </authorList>
    </citation>
    <scope>NUCLEOTIDE SEQUENCE</scope>
    <source>
        <strain evidence="1">HMF5335</strain>
    </source>
</reference>
<gene>
    <name evidence="1" type="ORF">J2I47_08995</name>
</gene>
<evidence type="ECO:0000313" key="1">
    <source>
        <dbReference type="EMBL" id="MBO0936678.1"/>
    </source>
</evidence>
<comment type="caution">
    <text evidence="1">The sequence shown here is derived from an EMBL/GenBank/DDBJ whole genome shotgun (WGS) entry which is preliminary data.</text>
</comment>
<dbReference type="Pfam" id="PF13668">
    <property type="entry name" value="Ferritin_2"/>
    <property type="match status" value="1"/>
</dbReference>
<keyword evidence="2" id="KW-1185">Reference proteome</keyword>
<sequence>MNLQNILNDLESVDGEITDRLAHVSRRGLFSSLTRKAVAAAAPMVMASALTSAYGQGSGLPGNVVDVLNFALLLEYAESDFYNRGAASSSLMVPMEYREMFAQIRKHENAHVRLLKSVLGSQAIAMPRFDFTAGGAFPDVFSNFQTYAAVSQAFEDTGVRAYKGQAGNLRNAPAILEAALNIHSVEARHAARIRMVRGNKGWINDNQATGLPQPIYDGENTTHQLGIEIIGLTGKSRAEVTEAFDEPLSKDQVLAIAGAFLAK</sequence>
<dbReference type="Proteomes" id="UP000664034">
    <property type="component" value="Unassembled WGS sequence"/>
</dbReference>
<dbReference type="EMBL" id="JAFMYV010000003">
    <property type="protein sequence ID" value="MBO0936678.1"/>
    <property type="molecule type" value="Genomic_DNA"/>
</dbReference>
<protein>
    <submittedName>
        <fullName evidence="1">Ferritin-like domain-containing protein</fullName>
    </submittedName>
</protein>
<dbReference type="InterPro" id="IPR009078">
    <property type="entry name" value="Ferritin-like_SF"/>
</dbReference>
<accession>A0A939GHQ3</accession>
<proteinExistence type="predicted"/>
<organism evidence="1 2">
    <name type="scientific">Fibrella rubiginis</name>
    <dbReference type="NCBI Taxonomy" id="2817060"/>
    <lineage>
        <taxon>Bacteria</taxon>
        <taxon>Pseudomonadati</taxon>
        <taxon>Bacteroidota</taxon>
        <taxon>Cytophagia</taxon>
        <taxon>Cytophagales</taxon>
        <taxon>Spirosomataceae</taxon>
        <taxon>Fibrella</taxon>
    </lineage>
</organism>
<dbReference type="AlphaFoldDB" id="A0A939GHQ3"/>
<dbReference type="SUPFAM" id="SSF47240">
    <property type="entry name" value="Ferritin-like"/>
    <property type="match status" value="1"/>
</dbReference>
<dbReference type="CDD" id="cd00657">
    <property type="entry name" value="Ferritin_like"/>
    <property type="match status" value="1"/>
</dbReference>